<comment type="similarity">
    <text evidence="1">Belongs to the SCO1/2 family.</text>
</comment>
<feature type="chain" id="PRO_5032659908" evidence="5">
    <location>
        <begin position="22"/>
        <end position="208"/>
    </location>
</feature>
<dbReference type="EMBL" id="JACIJS010000011">
    <property type="protein sequence ID" value="MBB5516988.1"/>
    <property type="molecule type" value="Genomic_DNA"/>
</dbReference>
<feature type="binding site" evidence="3">
    <location>
        <position position="171"/>
    </location>
    <ligand>
        <name>Cu cation</name>
        <dbReference type="ChEBI" id="CHEBI:23378"/>
    </ligand>
</feature>
<evidence type="ECO:0000256" key="4">
    <source>
        <dbReference type="PIRSR" id="PIRSR603782-2"/>
    </source>
</evidence>
<reference evidence="6 7" key="1">
    <citation type="submission" date="2020-08" db="EMBL/GenBank/DDBJ databases">
        <title>Genomic Encyclopedia of Type Strains, Phase IV (KMG-IV): sequencing the most valuable type-strain genomes for metagenomic binning, comparative biology and taxonomic classification.</title>
        <authorList>
            <person name="Goeker M."/>
        </authorList>
    </citation>
    <scope>NUCLEOTIDE SEQUENCE [LARGE SCALE GENOMIC DNA]</scope>
    <source>
        <strain evidence="6 7">DSM 103377</strain>
    </source>
</reference>
<feature type="disulfide bond" description="Redox-active" evidence="4">
    <location>
        <begin position="82"/>
        <end position="86"/>
    </location>
</feature>
<dbReference type="FunFam" id="3.40.30.10:FF:000013">
    <property type="entry name" value="Blast:Protein SCO1 homolog, mitochondrial"/>
    <property type="match status" value="1"/>
</dbReference>
<comment type="caution">
    <text evidence="6">The sequence shown here is derived from an EMBL/GenBank/DDBJ whole genome shotgun (WGS) entry which is preliminary data.</text>
</comment>
<sequence>MMRVYALSALAVAVLGVGGTAAYLALAPQEDDRFAQCRESAVAGGAAQIGGPFTLVSETGETVTEADVIDGLSLVYFGYTYCPDICPVDLQRNGEAIHLMDDKGIDGVKPVFITIDPNRDTPEQMAAYTDFMHPRMLGLTGSQEQVDAAVKAYRVFAQRRGDDPQDYLMDHSGFTYLMAPGEGMLEVFRREITPEKMAEQLECFVANY</sequence>
<dbReference type="InterPro" id="IPR003782">
    <property type="entry name" value="SCO1/SenC"/>
</dbReference>
<dbReference type="GO" id="GO:0046872">
    <property type="term" value="F:metal ion binding"/>
    <property type="evidence" value="ECO:0007669"/>
    <property type="project" value="UniProtKB-KW"/>
</dbReference>
<organism evidence="6 7">
    <name type="scientific">Rubricella aquisinus</name>
    <dbReference type="NCBI Taxonomy" id="2028108"/>
    <lineage>
        <taxon>Bacteria</taxon>
        <taxon>Pseudomonadati</taxon>
        <taxon>Pseudomonadota</taxon>
        <taxon>Alphaproteobacteria</taxon>
        <taxon>Rhodobacterales</taxon>
        <taxon>Paracoccaceae</taxon>
        <taxon>Rubricella</taxon>
    </lineage>
</organism>
<dbReference type="PANTHER" id="PTHR12151">
    <property type="entry name" value="ELECTRON TRANSPORT PROTIN SCO1/SENC FAMILY MEMBER"/>
    <property type="match status" value="1"/>
</dbReference>
<keyword evidence="7" id="KW-1185">Reference proteome</keyword>
<gene>
    <name evidence="6" type="ORF">FHS89_003032</name>
</gene>
<dbReference type="Proteomes" id="UP000553766">
    <property type="component" value="Unassembled WGS sequence"/>
</dbReference>
<dbReference type="SUPFAM" id="SSF52833">
    <property type="entry name" value="Thioredoxin-like"/>
    <property type="match status" value="1"/>
</dbReference>
<dbReference type="CDD" id="cd02968">
    <property type="entry name" value="SCO"/>
    <property type="match status" value="1"/>
</dbReference>
<dbReference type="PANTHER" id="PTHR12151:SF25">
    <property type="entry name" value="LINALOOL DEHYDRATASE_ISOMERASE DOMAIN-CONTAINING PROTEIN"/>
    <property type="match status" value="1"/>
</dbReference>
<dbReference type="AlphaFoldDB" id="A0A840WPK7"/>
<dbReference type="RefSeq" id="WP_184012948.1">
    <property type="nucleotide sequence ID" value="NZ_JACIJS010000011.1"/>
</dbReference>
<evidence type="ECO:0000256" key="2">
    <source>
        <dbReference type="ARBA" id="ARBA00023008"/>
    </source>
</evidence>
<evidence type="ECO:0000256" key="1">
    <source>
        <dbReference type="ARBA" id="ARBA00010996"/>
    </source>
</evidence>
<keyword evidence="2 3" id="KW-0186">Copper</keyword>
<accession>A0A840WPK7</accession>
<name>A0A840WPK7_9RHOB</name>
<keyword evidence="3" id="KW-0479">Metal-binding</keyword>
<dbReference type="Gene3D" id="3.40.30.10">
    <property type="entry name" value="Glutaredoxin"/>
    <property type="match status" value="1"/>
</dbReference>
<keyword evidence="4" id="KW-1015">Disulfide bond</keyword>
<feature type="signal peptide" evidence="5">
    <location>
        <begin position="1"/>
        <end position="21"/>
    </location>
</feature>
<keyword evidence="5" id="KW-0732">Signal</keyword>
<evidence type="ECO:0000313" key="7">
    <source>
        <dbReference type="Proteomes" id="UP000553766"/>
    </source>
</evidence>
<proteinExistence type="inferred from homology"/>
<evidence type="ECO:0000313" key="6">
    <source>
        <dbReference type="EMBL" id="MBB5516988.1"/>
    </source>
</evidence>
<evidence type="ECO:0000256" key="3">
    <source>
        <dbReference type="PIRSR" id="PIRSR603782-1"/>
    </source>
</evidence>
<feature type="binding site" evidence="3">
    <location>
        <position position="82"/>
    </location>
    <ligand>
        <name>Cu cation</name>
        <dbReference type="ChEBI" id="CHEBI:23378"/>
    </ligand>
</feature>
<evidence type="ECO:0000256" key="5">
    <source>
        <dbReference type="SAM" id="SignalP"/>
    </source>
</evidence>
<dbReference type="InterPro" id="IPR036249">
    <property type="entry name" value="Thioredoxin-like_sf"/>
</dbReference>
<dbReference type="Pfam" id="PF02630">
    <property type="entry name" value="SCO1-SenC"/>
    <property type="match status" value="1"/>
</dbReference>
<feature type="binding site" evidence="3">
    <location>
        <position position="86"/>
    </location>
    <ligand>
        <name>Cu cation</name>
        <dbReference type="ChEBI" id="CHEBI:23378"/>
    </ligand>
</feature>
<protein>
    <submittedName>
        <fullName evidence="6">Protein SCO1/2</fullName>
    </submittedName>
</protein>